<gene>
    <name evidence="2" type="ORF">R3P38DRAFT_3267958</name>
</gene>
<feature type="region of interest" description="Disordered" evidence="1">
    <location>
        <begin position="174"/>
        <end position="227"/>
    </location>
</feature>
<evidence type="ECO:0000313" key="2">
    <source>
        <dbReference type="EMBL" id="KAK7027840.1"/>
    </source>
</evidence>
<dbReference type="AlphaFoldDB" id="A0AAW0BNN3"/>
<evidence type="ECO:0000256" key="1">
    <source>
        <dbReference type="SAM" id="MobiDB-lite"/>
    </source>
</evidence>
<protein>
    <submittedName>
        <fullName evidence="2">Uncharacterized protein</fullName>
    </submittedName>
</protein>
<feature type="compositionally biased region" description="Polar residues" evidence="1">
    <location>
        <begin position="205"/>
        <end position="227"/>
    </location>
</feature>
<feature type="region of interest" description="Disordered" evidence="1">
    <location>
        <begin position="254"/>
        <end position="280"/>
    </location>
</feature>
<keyword evidence="3" id="KW-1185">Reference proteome</keyword>
<evidence type="ECO:0000313" key="3">
    <source>
        <dbReference type="Proteomes" id="UP001362999"/>
    </source>
</evidence>
<sequence length="366" mass="39265">MDLPITVAFDSTTYLRDVIVIVDKDGRYIPTDELRTLLVRYIREAEKLKKTVSAIYDARRRGASGSKLPKRGILTDAYVRHGALLHFLEEVRASSQIAKDCTPGLEVEAQIGPKLRSENKSFAKKNIQPIMDHLTVRRLRKAQSKLEKEAQIVLPGLCRMGGYTLAELLQQAQRSQTMPADADAQPGGSNEAQDSDVLQSMPLENRSSPSATTVTADMSETDSSIPASGSVLLEEQLVDFITRTLEELRLSRTEMNTFSQDSPVQEASSPSISTAESTPVGCDEARITHRGSRSLPCTVTHMTLGSVSGGTGGNGGAGGLAGGAGGSGMAPQANMTNVGMAVHFHFQAPMSPTARFMQDLPAGDTC</sequence>
<accession>A0AAW0BNN3</accession>
<name>A0AAW0BNN3_9AGAR</name>
<organism evidence="2 3">
    <name type="scientific">Favolaschia claudopus</name>
    <dbReference type="NCBI Taxonomy" id="2862362"/>
    <lineage>
        <taxon>Eukaryota</taxon>
        <taxon>Fungi</taxon>
        <taxon>Dikarya</taxon>
        <taxon>Basidiomycota</taxon>
        <taxon>Agaricomycotina</taxon>
        <taxon>Agaricomycetes</taxon>
        <taxon>Agaricomycetidae</taxon>
        <taxon>Agaricales</taxon>
        <taxon>Marasmiineae</taxon>
        <taxon>Mycenaceae</taxon>
        <taxon>Favolaschia</taxon>
    </lineage>
</organism>
<dbReference type="EMBL" id="JAWWNJ010000029">
    <property type="protein sequence ID" value="KAK7027840.1"/>
    <property type="molecule type" value="Genomic_DNA"/>
</dbReference>
<feature type="compositionally biased region" description="Polar residues" evidence="1">
    <location>
        <begin position="254"/>
        <end position="277"/>
    </location>
</feature>
<feature type="compositionally biased region" description="Polar residues" evidence="1">
    <location>
        <begin position="187"/>
        <end position="198"/>
    </location>
</feature>
<reference evidence="2 3" key="1">
    <citation type="journal article" date="2024" name="J Genomics">
        <title>Draft genome sequencing and assembly of Favolaschia claudopus CIRM-BRFM 2984 isolated from oak limbs.</title>
        <authorList>
            <person name="Navarro D."/>
            <person name="Drula E."/>
            <person name="Chaduli D."/>
            <person name="Cazenave R."/>
            <person name="Ahrendt S."/>
            <person name="Wang J."/>
            <person name="Lipzen A."/>
            <person name="Daum C."/>
            <person name="Barry K."/>
            <person name="Grigoriev I.V."/>
            <person name="Favel A."/>
            <person name="Rosso M.N."/>
            <person name="Martin F."/>
        </authorList>
    </citation>
    <scope>NUCLEOTIDE SEQUENCE [LARGE SCALE GENOMIC DNA]</scope>
    <source>
        <strain evidence="2 3">CIRM-BRFM 2984</strain>
    </source>
</reference>
<proteinExistence type="predicted"/>
<comment type="caution">
    <text evidence="2">The sequence shown here is derived from an EMBL/GenBank/DDBJ whole genome shotgun (WGS) entry which is preliminary data.</text>
</comment>
<dbReference type="Proteomes" id="UP001362999">
    <property type="component" value="Unassembled WGS sequence"/>
</dbReference>